<dbReference type="OrthoDB" id="163346at2"/>
<dbReference type="InterPro" id="IPR039422">
    <property type="entry name" value="MarR/SlyA-like"/>
</dbReference>
<reference evidence="4 5" key="1">
    <citation type="submission" date="2016-11" db="EMBL/GenBank/DDBJ databases">
        <title>Paenibacillus species isolates.</title>
        <authorList>
            <person name="Beno S.M."/>
        </authorList>
    </citation>
    <scope>NUCLEOTIDE SEQUENCE [LARGE SCALE GENOMIC DNA]</scope>
    <source>
        <strain evidence="4 5">FSL F4-0100</strain>
    </source>
</reference>
<dbReference type="EMBL" id="MRTF01000006">
    <property type="protein sequence ID" value="OME91509.1"/>
    <property type="molecule type" value="Genomic_DNA"/>
</dbReference>
<dbReference type="InterPro" id="IPR000835">
    <property type="entry name" value="HTH_MarR-typ"/>
</dbReference>
<name>A0A1R1AZY9_PAELA</name>
<dbReference type="RefSeq" id="WP_076323901.1">
    <property type="nucleotide sequence ID" value="NZ_JBCMXI010000004.1"/>
</dbReference>
<dbReference type="GO" id="GO:0003700">
    <property type="term" value="F:DNA-binding transcription factor activity"/>
    <property type="evidence" value="ECO:0007669"/>
    <property type="project" value="InterPro"/>
</dbReference>
<dbReference type="GO" id="GO:0003677">
    <property type="term" value="F:DNA binding"/>
    <property type="evidence" value="ECO:0007669"/>
    <property type="project" value="UniProtKB-KW"/>
</dbReference>
<accession>A0A1R1AZY9</accession>
<keyword evidence="1" id="KW-0238">DNA-binding</keyword>
<feature type="domain" description="HTH marR-type" evidence="3">
    <location>
        <begin position="33"/>
        <end position="170"/>
    </location>
</feature>
<dbReference type="PANTHER" id="PTHR33164">
    <property type="entry name" value="TRANSCRIPTIONAL REGULATOR, MARR FAMILY"/>
    <property type="match status" value="1"/>
</dbReference>
<dbReference type="STRING" id="1401.BK123_18820"/>
<dbReference type="SMART" id="SM00347">
    <property type="entry name" value="HTH_MARR"/>
    <property type="match status" value="1"/>
</dbReference>
<comment type="caution">
    <text evidence="4">The sequence shown here is derived from an EMBL/GenBank/DDBJ whole genome shotgun (WGS) entry which is preliminary data.</text>
</comment>
<dbReference type="InterPro" id="IPR036390">
    <property type="entry name" value="WH_DNA-bd_sf"/>
</dbReference>
<dbReference type="AlphaFoldDB" id="A0A1R1AZY9"/>
<protein>
    <submittedName>
        <fullName evidence="4">MarR family transcriptional regulator</fullName>
    </submittedName>
</protein>
<dbReference type="Proteomes" id="UP000187074">
    <property type="component" value="Unassembled WGS sequence"/>
</dbReference>
<dbReference type="InterPro" id="IPR036388">
    <property type="entry name" value="WH-like_DNA-bd_sf"/>
</dbReference>
<dbReference type="InterPro" id="IPR011991">
    <property type="entry name" value="ArsR-like_HTH"/>
</dbReference>
<dbReference type="Pfam" id="PF01047">
    <property type="entry name" value="MarR"/>
    <property type="match status" value="1"/>
</dbReference>
<dbReference type="CDD" id="cd00090">
    <property type="entry name" value="HTH_ARSR"/>
    <property type="match status" value="1"/>
</dbReference>
<gene>
    <name evidence="4" type="ORF">BK123_18820</name>
</gene>
<dbReference type="GO" id="GO:0006950">
    <property type="term" value="P:response to stress"/>
    <property type="evidence" value="ECO:0007669"/>
    <property type="project" value="TreeGrafter"/>
</dbReference>
<dbReference type="SUPFAM" id="SSF46785">
    <property type="entry name" value="Winged helix' DNA-binding domain"/>
    <property type="match status" value="1"/>
</dbReference>
<dbReference type="PRINTS" id="PR00598">
    <property type="entry name" value="HTHMARR"/>
</dbReference>
<evidence type="ECO:0000256" key="1">
    <source>
        <dbReference type="ARBA" id="ARBA00023125"/>
    </source>
</evidence>
<evidence type="ECO:0000256" key="2">
    <source>
        <dbReference type="SAM" id="MobiDB-lite"/>
    </source>
</evidence>
<organism evidence="4 5">
    <name type="scientific">Paenibacillus lautus</name>
    <name type="common">Bacillus lautus</name>
    <dbReference type="NCBI Taxonomy" id="1401"/>
    <lineage>
        <taxon>Bacteria</taxon>
        <taxon>Bacillati</taxon>
        <taxon>Bacillota</taxon>
        <taxon>Bacilli</taxon>
        <taxon>Bacillales</taxon>
        <taxon>Paenibacillaceae</taxon>
        <taxon>Paenibacillus</taxon>
    </lineage>
</organism>
<proteinExistence type="predicted"/>
<feature type="region of interest" description="Disordered" evidence="2">
    <location>
        <begin position="1"/>
        <end position="24"/>
    </location>
</feature>
<sequence>MEENIHPDLPKGNNGKEEKDSREGLCMKAGRREDSVAGRLLYSIRMFHKQEWDRHLISGYTPGEIRVLMGLKHHIVPDGPGMKVSEISSMMNVTSPTITQFINALESKGLVERVMDVQDRRAVRVQLTEEGNRVVQETYQNVRNNFNELVEFLGEEDSVKLTELLTKVYHFHEQKHKTNETTSDNE</sequence>
<evidence type="ECO:0000313" key="4">
    <source>
        <dbReference type="EMBL" id="OME91509.1"/>
    </source>
</evidence>
<dbReference type="PANTHER" id="PTHR33164:SF101">
    <property type="entry name" value="TRANSCRIPTIONAL REPRESSOR MPRA"/>
    <property type="match status" value="1"/>
</dbReference>
<dbReference type="PROSITE" id="PS50995">
    <property type="entry name" value="HTH_MARR_2"/>
    <property type="match status" value="1"/>
</dbReference>
<evidence type="ECO:0000259" key="3">
    <source>
        <dbReference type="PROSITE" id="PS50995"/>
    </source>
</evidence>
<evidence type="ECO:0000313" key="5">
    <source>
        <dbReference type="Proteomes" id="UP000187074"/>
    </source>
</evidence>
<dbReference type="Gene3D" id="1.10.10.10">
    <property type="entry name" value="Winged helix-like DNA-binding domain superfamily/Winged helix DNA-binding domain"/>
    <property type="match status" value="1"/>
</dbReference>